<dbReference type="PANTHER" id="PTHR35535:SF2">
    <property type="entry name" value="DUF306 DOMAIN-CONTAINING PROTEIN"/>
    <property type="match status" value="1"/>
</dbReference>
<keyword evidence="1" id="KW-0732">Signal</keyword>
<dbReference type="Pfam" id="PF03724">
    <property type="entry name" value="META"/>
    <property type="match status" value="1"/>
</dbReference>
<dbReference type="Proteomes" id="UP001597511">
    <property type="component" value="Unassembled WGS sequence"/>
</dbReference>
<protein>
    <submittedName>
        <fullName evidence="3">META domain-containing protein</fullName>
    </submittedName>
</protein>
<keyword evidence="4" id="KW-1185">Reference proteome</keyword>
<dbReference type="InterPro" id="IPR053147">
    <property type="entry name" value="Hsp_HslJ-like"/>
</dbReference>
<comment type="caution">
    <text evidence="3">The sequence shown here is derived from an EMBL/GenBank/DDBJ whole genome shotgun (WGS) entry which is preliminary data.</text>
</comment>
<evidence type="ECO:0000259" key="2">
    <source>
        <dbReference type="Pfam" id="PF03724"/>
    </source>
</evidence>
<dbReference type="RefSeq" id="WP_386096493.1">
    <property type="nucleotide sequence ID" value="NZ_JBHUOZ010000001.1"/>
</dbReference>
<dbReference type="PANTHER" id="PTHR35535">
    <property type="entry name" value="HEAT SHOCK PROTEIN HSLJ"/>
    <property type="match status" value="1"/>
</dbReference>
<dbReference type="InterPro" id="IPR005184">
    <property type="entry name" value="DUF306_Meta_HslJ"/>
</dbReference>
<feature type="signal peptide" evidence="1">
    <location>
        <begin position="1"/>
        <end position="19"/>
    </location>
</feature>
<dbReference type="Gene3D" id="2.40.128.270">
    <property type="match status" value="1"/>
</dbReference>
<sequence length="141" mass="15306">MRTYLSMLLAVLLVITSCATGKKAGGTAQPLTSTKWVLTSFTDNGKDNKVSNSRAFIKFDDSKQSVGGNGSCNNFGGSYTLDGNKLSVSKVFSTKMFCQDVQKTEDSFLRLLETATRYEIKGDHLTIYNAQGAILHFTAAV</sequence>
<gene>
    <name evidence="3" type="ORF">ACFS6H_06575</name>
</gene>
<evidence type="ECO:0000313" key="4">
    <source>
        <dbReference type="Proteomes" id="UP001597511"/>
    </source>
</evidence>
<evidence type="ECO:0000313" key="3">
    <source>
        <dbReference type="EMBL" id="MFD2919371.1"/>
    </source>
</evidence>
<evidence type="ECO:0000256" key="1">
    <source>
        <dbReference type="SAM" id="SignalP"/>
    </source>
</evidence>
<reference evidence="4" key="1">
    <citation type="journal article" date="2019" name="Int. J. Syst. Evol. Microbiol.">
        <title>The Global Catalogue of Microorganisms (GCM) 10K type strain sequencing project: providing services to taxonomists for standard genome sequencing and annotation.</title>
        <authorList>
            <consortium name="The Broad Institute Genomics Platform"/>
            <consortium name="The Broad Institute Genome Sequencing Center for Infectious Disease"/>
            <person name="Wu L."/>
            <person name="Ma J."/>
        </authorList>
    </citation>
    <scope>NUCLEOTIDE SEQUENCE [LARGE SCALE GENOMIC DNA]</scope>
    <source>
        <strain evidence="4">KCTC 23299</strain>
    </source>
</reference>
<dbReference type="InterPro" id="IPR038670">
    <property type="entry name" value="HslJ-like_sf"/>
</dbReference>
<feature type="domain" description="DUF306" evidence="2">
    <location>
        <begin position="29"/>
        <end position="137"/>
    </location>
</feature>
<proteinExistence type="predicted"/>
<organism evidence="3 4">
    <name type="scientific">Terrimonas rubra</name>
    <dbReference type="NCBI Taxonomy" id="1035890"/>
    <lineage>
        <taxon>Bacteria</taxon>
        <taxon>Pseudomonadati</taxon>
        <taxon>Bacteroidota</taxon>
        <taxon>Chitinophagia</taxon>
        <taxon>Chitinophagales</taxon>
        <taxon>Chitinophagaceae</taxon>
        <taxon>Terrimonas</taxon>
    </lineage>
</organism>
<accession>A0ABW6A533</accession>
<dbReference type="EMBL" id="JBHUOZ010000001">
    <property type="protein sequence ID" value="MFD2919371.1"/>
    <property type="molecule type" value="Genomic_DNA"/>
</dbReference>
<name>A0ABW6A533_9BACT</name>
<feature type="chain" id="PRO_5047188042" evidence="1">
    <location>
        <begin position="20"/>
        <end position="141"/>
    </location>
</feature>
<dbReference type="PROSITE" id="PS51257">
    <property type="entry name" value="PROKAR_LIPOPROTEIN"/>
    <property type="match status" value="1"/>
</dbReference>